<dbReference type="PROSITE" id="PS50991">
    <property type="entry name" value="PYR_CT"/>
    <property type="match status" value="1"/>
</dbReference>
<keyword evidence="4" id="KW-1185">Reference proteome</keyword>
<evidence type="ECO:0000256" key="1">
    <source>
        <dbReference type="ARBA" id="ARBA00023211"/>
    </source>
</evidence>
<dbReference type="InterPro" id="IPR000891">
    <property type="entry name" value="PYR_CT"/>
</dbReference>
<dbReference type="InterPro" id="IPR013785">
    <property type="entry name" value="Aldolase_TIM"/>
</dbReference>
<organism evidence="3 4">
    <name type="scientific">Actinoplanes couchii</name>
    <dbReference type="NCBI Taxonomy" id="403638"/>
    <lineage>
        <taxon>Bacteria</taxon>
        <taxon>Bacillati</taxon>
        <taxon>Actinomycetota</taxon>
        <taxon>Actinomycetes</taxon>
        <taxon>Micromonosporales</taxon>
        <taxon>Micromonosporaceae</taxon>
        <taxon>Actinoplanes</taxon>
    </lineage>
</organism>
<name>A0ABQ3WZN3_9ACTN</name>
<dbReference type="SUPFAM" id="SSF51569">
    <property type="entry name" value="Aldolase"/>
    <property type="match status" value="1"/>
</dbReference>
<comment type="caution">
    <text evidence="3">The sequence shown here is derived from an EMBL/GenBank/DDBJ whole genome shotgun (WGS) entry which is preliminary data.</text>
</comment>
<dbReference type="PANTHER" id="PTHR10277:SF9">
    <property type="entry name" value="2-ISOPROPYLMALATE SYNTHASE 1, CHLOROPLASTIC-RELATED"/>
    <property type="match status" value="1"/>
</dbReference>
<dbReference type="InterPro" id="IPR050073">
    <property type="entry name" value="2-IPM_HCS-like"/>
</dbReference>
<keyword evidence="1" id="KW-0464">Manganese</keyword>
<dbReference type="RefSeq" id="WP_203792288.1">
    <property type="nucleotide sequence ID" value="NZ_BAAAQE010000090.1"/>
</dbReference>
<dbReference type="Proteomes" id="UP000612282">
    <property type="component" value="Unassembled WGS sequence"/>
</dbReference>
<dbReference type="EMBL" id="BOMG01000002">
    <property type="protein sequence ID" value="GID51603.1"/>
    <property type="molecule type" value="Genomic_DNA"/>
</dbReference>
<protein>
    <submittedName>
        <fullName evidence="3">4-hydroxy-2-oxovalerate aldolase</fullName>
    </submittedName>
</protein>
<dbReference type="Pfam" id="PF00682">
    <property type="entry name" value="HMGL-like"/>
    <property type="match status" value="1"/>
</dbReference>
<sequence>MKIGNDESARQQSVSILDCTLREGSYAVDFQLPAEVIERILVELDESGVRFIELGHGWGLNGHTIARPGLVSDEDQFKLAAKVVRKAAWGGIGMPGVATFEQIGQLADAGASFFRIGVNITEIDSAPDYVTRSKELGLLTSMNLMKTQVLPDDGVVESVRRCESFGADMVYIVDSYGSLLPDDASRLIAAARAAVDIPVGFHGHDNLGMAHANTFAAIQGGATLVDTTLDGMGRSAGNASTEGVSTLMRKLALSSDLDNFRLATASETIVQPLERITDSRYFQLVGAFTGLHSSSFPMFARIAAEVGVDVAQVMERVSAIDPVSPTAELTRREALALKSGRQ</sequence>
<reference evidence="3 4" key="1">
    <citation type="submission" date="2021-01" db="EMBL/GenBank/DDBJ databases">
        <title>Whole genome shotgun sequence of Actinoplanes couchii NBRC 106145.</title>
        <authorList>
            <person name="Komaki H."/>
            <person name="Tamura T."/>
        </authorList>
    </citation>
    <scope>NUCLEOTIDE SEQUENCE [LARGE SCALE GENOMIC DNA]</scope>
    <source>
        <strain evidence="3 4">NBRC 106145</strain>
    </source>
</reference>
<dbReference type="NCBIfam" id="NF006049">
    <property type="entry name" value="PRK08195.1"/>
    <property type="match status" value="1"/>
</dbReference>
<evidence type="ECO:0000259" key="2">
    <source>
        <dbReference type="PROSITE" id="PS50991"/>
    </source>
</evidence>
<accession>A0ABQ3WZN3</accession>
<evidence type="ECO:0000313" key="4">
    <source>
        <dbReference type="Proteomes" id="UP000612282"/>
    </source>
</evidence>
<dbReference type="PANTHER" id="PTHR10277">
    <property type="entry name" value="HOMOCITRATE SYNTHASE-RELATED"/>
    <property type="match status" value="1"/>
</dbReference>
<feature type="domain" description="Pyruvate carboxyltransferase" evidence="2">
    <location>
        <begin position="14"/>
        <end position="263"/>
    </location>
</feature>
<gene>
    <name evidence="3" type="ORF">Aco03nite_000070</name>
</gene>
<evidence type="ECO:0000313" key="3">
    <source>
        <dbReference type="EMBL" id="GID51603.1"/>
    </source>
</evidence>
<dbReference type="Gene3D" id="3.20.20.70">
    <property type="entry name" value="Aldolase class I"/>
    <property type="match status" value="1"/>
</dbReference>
<proteinExistence type="predicted"/>